<gene>
    <name evidence="7" type="ORF">BBK14_09870</name>
</gene>
<feature type="DNA-binding region" description="H-T-H motif" evidence="4">
    <location>
        <begin position="32"/>
        <end position="51"/>
    </location>
</feature>
<keyword evidence="3" id="KW-0804">Transcription</keyword>
<sequence length="214" mass="22429">MADSPRADARRNYELILDVARDVFAEHGIDASLRDIARRAGVGIGTLYRHFPTREALLEALLGRGFDGLRARAESLLAAPRPRDALLTWLGEVTAGSAVYQGLPASILAALEDESSALHGSCAAMRAAGAGLLERAARTGAVRGDITIDDLLALVAAIAWASEQSSDPSGRAERLFSMMIRGLAGAQDPQLAPTSASDRDGHGHGQPSPEVTAP</sequence>
<dbReference type="OrthoDB" id="9795011at2"/>
<dbReference type="InterPro" id="IPR049445">
    <property type="entry name" value="TetR_SbtR-like_C"/>
</dbReference>
<evidence type="ECO:0000256" key="4">
    <source>
        <dbReference type="PROSITE-ProRule" id="PRU00335"/>
    </source>
</evidence>
<comment type="caution">
    <text evidence="7">The sequence shown here is derived from an EMBL/GenBank/DDBJ whole genome shotgun (WGS) entry which is preliminary data.</text>
</comment>
<keyword evidence="8" id="KW-1185">Reference proteome</keyword>
<evidence type="ECO:0000256" key="3">
    <source>
        <dbReference type="ARBA" id="ARBA00023163"/>
    </source>
</evidence>
<dbReference type="AlphaFoldDB" id="A0A1S1RGB7"/>
<dbReference type="EMBL" id="MAXA01000014">
    <property type="protein sequence ID" value="OHV45057.1"/>
    <property type="molecule type" value="Genomic_DNA"/>
</dbReference>
<protein>
    <submittedName>
        <fullName evidence="7">TetR family transcriptional regulator</fullName>
    </submittedName>
</protein>
<reference evidence="8" key="1">
    <citation type="submission" date="2016-07" db="EMBL/GenBank/DDBJ databases">
        <title>Frankia sp. NRRL B-16219 Genome sequencing.</title>
        <authorList>
            <person name="Ghodhbane-Gtari F."/>
            <person name="Swanson E."/>
            <person name="Gueddou A."/>
            <person name="Louati M."/>
            <person name="Nouioui I."/>
            <person name="Hezbri K."/>
            <person name="Abebe-Akele F."/>
            <person name="Simpson S."/>
            <person name="Morris K."/>
            <person name="Thomas K."/>
            <person name="Gtari M."/>
            <person name="Tisa L.S."/>
        </authorList>
    </citation>
    <scope>NUCLEOTIDE SEQUENCE [LARGE SCALE GENOMIC DNA]</scope>
    <source>
        <strain evidence="8">NRRL B-16219</strain>
    </source>
</reference>
<dbReference type="PANTHER" id="PTHR30055">
    <property type="entry name" value="HTH-TYPE TRANSCRIPTIONAL REGULATOR RUTR"/>
    <property type="match status" value="1"/>
</dbReference>
<dbReference type="Pfam" id="PF00440">
    <property type="entry name" value="TetR_N"/>
    <property type="match status" value="1"/>
</dbReference>
<dbReference type="PRINTS" id="PR00455">
    <property type="entry name" value="HTHTETR"/>
</dbReference>
<feature type="domain" description="HTH tetR-type" evidence="6">
    <location>
        <begin position="10"/>
        <end position="69"/>
    </location>
</feature>
<evidence type="ECO:0000256" key="5">
    <source>
        <dbReference type="SAM" id="MobiDB-lite"/>
    </source>
</evidence>
<dbReference type="RefSeq" id="WP_071059748.1">
    <property type="nucleotide sequence ID" value="NZ_MAXA01000014.1"/>
</dbReference>
<evidence type="ECO:0000313" key="8">
    <source>
        <dbReference type="Proteomes" id="UP000179769"/>
    </source>
</evidence>
<name>A0A1S1RGB7_9ACTN</name>
<dbReference type="InterPro" id="IPR036271">
    <property type="entry name" value="Tet_transcr_reg_TetR-rel_C_sf"/>
</dbReference>
<evidence type="ECO:0000256" key="2">
    <source>
        <dbReference type="ARBA" id="ARBA00023125"/>
    </source>
</evidence>
<keyword evidence="2 4" id="KW-0238">DNA-binding</keyword>
<evidence type="ECO:0000256" key="1">
    <source>
        <dbReference type="ARBA" id="ARBA00023015"/>
    </source>
</evidence>
<dbReference type="PROSITE" id="PS50977">
    <property type="entry name" value="HTH_TETR_2"/>
    <property type="match status" value="1"/>
</dbReference>
<organism evidence="7 8">
    <name type="scientific">Parafrankia soli</name>
    <dbReference type="NCBI Taxonomy" id="2599596"/>
    <lineage>
        <taxon>Bacteria</taxon>
        <taxon>Bacillati</taxon>
        <taxon>Actinomycetota</taxon>
        <taxon>Actinomycetes</taxon>
        <taxon>Frankiales</taxon>
        <taxon>Frankiaceae</taxon>
        <taxon>Parafrankia</taxon>
    </lineage>
</organism>
<dbReference type="GO" id="GO:0000976">
    <property type="term" value="F:transcription cis-regulatory region binding"/>
    <property type="evidence" value="ECO:0007669"/>
    <property type="project" value="TreeGrafter"/>
</dbReference>
<dbReference type="PANTHER" id="PTHR30055:SF234">
    <property type="entry name" value="HTH-TYPE TRANSCRIPTIONAL REGULATOR BETI"/>
    <property type="match status" value="1"/>
</dbReference>
<feature type="region of interest" description="Disordered" evidence="5">
    <location>
        <begin position="186"/>
        <end position="214"/>
    </location>
</feature>
<dbReference type="SUPFAM" id="SSF48498">
    <property type="entry name" value="Tetracyclin repressor-like, C-terminal domain"/>
    <property type="match status" value="1"/>
</dbReference>
<evidence type="ECO:0000313" key="7">
    <source>
        <dbReference type="EMBL" id="OHV45057.1"/>
    </source>
</evidence>
<dbReference type="InterPro" id="IPR050109">
    <property type="entry name" value="HTH-type_TetR-like_transc_reg"/>
</dbReference>
<dbReference type="SUPFAM" id="SSF46689">
    <property type="entry name" value="Homeodomain-like"/>
    <property type="match status" value="1"/>
</dbReference>
<keyword evidence="1" id="KW-0805">Transcription regulation</keyword>
<dbReference type="InterPro" id="IPR009057">
    <property type="entry name" value="Homeodomain-like_sf"/>
</dbReference>
<dbReference type="Gene3D" id="1.10.357.10">
    <property type="entry name" value="Tetracycline Repressor, domain 2"/>
    <property type="match status" value="1"/>
</dbReference>
<dbReference type="GO" id="GO:0003700">
    <property type="term" value="F:DNA-binding transcription factor activity"/>
    <property type="evidence" value="ECO:0007669"/>
    <property type="project" value="TreeGrafter"/>
</dbReference>
<dbReference type="InterPro" id="IPR001647">
    <property type="entry name" value="HTH_TetR"/>
</dbReference>
<accession>A0A1S1RGB7</accession>
<dbReference type="Pfam" id="PF21597">
    <property type="entry name" value="TetR_C_43"/>
    <property type="match status" value="1"/>
</dbReference>
<dbReference type="Proteomes" id="UP000179769">
    <property type="component" value="Unassembled WGS sequence"/>
</dbReference>
<evidence type="ECO:0000259" key="6">
    <source>
        <dbReference type="PROSITE" id="PS50977"/>
    </source>
</evidence>
<proteinExistence type="predicted"/>